<dbReference type="GO" id="GO:0016757">
    <property type="term" value="F:glycosyltransferase activity"/>
    <property type="evidence" value="ECO:0007669"/>
    <property type="project" value="InterPro"/>
</dbReference>
<comment type="caution">
    <text evidence="3">The sequence shown here is derived from an EMBL/GenBank/DDBJ whole genome shotgun (WGS) entry which is preliminary data.</text>
</comment>
<gene>
    <name evidence="3" type="ORF">FKY71_14715</name>
</gene>
<dbReference type="Proteomes" id="UP000315400">
    <property type="component" value="Unassembled WGS sequence"/>
</dbReference>
<dbReference type="InterPro" id="IPR001296">
    <property type="entry name" value="Glyco_trans_1"/>
</dbReference>
<evidence type="ECO:0000259" key="1">
    <source>
        <dbReference type="Pfam" id="PF00534"/>
    </source>
</evidence>
<keyword evidence="3" id="KW-0808">Transferase</keyword>
<dbReference type="InterPro" id="IPR028098">
    <property type="entry name" value="Glyco_trans_4-like_N"/>
</dbReference>
<dbReference type="Gene3D" id="3.40.50.2000">
    <property type="entry name" value="Glycogen Phosphorylase B"/>
    <property type="match status" value="2"/>
</dbReference>
<proteinExistence type="predicted"/>
<accession>A0A540VNG4</accession>
<evidence type="ECO:0000313" key="4">
    <source>
        <dbReference type="Proteomes" id="UP000315400"/>
    </source>
</evidence>
<protein>
    <submittedName>
        <fullName evidence="3">Glycosyltransferase family 4 protein</fullName>
    </submittedName>
</protein>
<dbReference type="EMBL" id="VIFK01000238">
    <property type="protein sequence ID" value="TQE98272.1"/>
    <property type="molecule type" value="Genomic_DNA"/>
</dbReference>
<dbReference type="SUPFAM" id="SSF53756">
    <property type="entry name" value="UDP-Glycosyltransferase/glycogen phosphorylase"/>
    <property type="match status" value="1"/>
</dbReference>
<dbReference type="Pfam" id="PF13439">
    <property type="entry name" value="Glyco_transf_4"/>
    <property type="match status" value="1"/>
</dbReference>
<feature type="domain" description="Glycosyl transferase family 1" evidence="1">
    <location>
        <begin position="202"/>
        <end position="356"/>
    </location>
</feature>
<name>A0A540VNG4_9GAMM</name>
<dbReference type="CDD" id="cd03801">
    <property type="entry name" value="GT4_PimA-like"/>
    <property type="match status" value="1"/>
</dbReference>
<organism evidence="3 4">
    <name type="scientific">Spiribacter salinus</name>
    <dbReference type="NCBI Taxonomy" id="1335746"/>
    <lineage>
        <taxon>Bacteria</taxon>
        <taxon>Pseudomonadati</taxon>
        <taxon>Pseudomonadota</taxon>
        <taxon>Gammaproteobacteria</taxon>
        <taxon>Chromatiales</taxon>
        <taxon>Ectothiorhodospiraceae</taxon>
        <taxon>Spiribacter</taxon>
    </lineage>
</organism>
<reference evidence="3 4" key="1">
    <citation type="submission" date="2019-06" db="EMBL/GenBank/DDBJ databases">
        <title>Metagenome assembled Genome of Spiribacter salinus SL48-SHIP from the microbial mat of Salt Lake 48 (Novosibirsk region, Russia).</title>
        <authorList>
            <person name="Shipova A."/>
            <person name="Rozanov A.S."/>
            <person name="Bryanskaya A.V."/>
            <person name="Peltek S.E."/>
        </authorList>
    </citation>
    <scope>NUCLEOTIDE SEQUENCE [LARGE SCALE GENOMIC DNA]</scope>
    <source>
        <strain evidence="3">SL48-SHIP-2</strain>
    </source>
</reference>
<dbReference type="Pfam" id="PF00534">
    <property type="entry name" value="Glycos_transf_1"/>
    <property type="match status" value="1"/>
</dbReference>
<evidence type="ECO:0000313" key="3">
    <source>
        <dbReference type="EMBL" id="TQE98272.1"/>
    </source>
</evidence>
<dbReference type="AlphaFoldDB" id="A0A540VNG4"/>
<feature type="domain" description="Glycosyltransferase subfamily 4-like N-terminal" evidence="2">
    <location>
        <begin position="29"/>
        <end position="183"/>
    </location>
</feature>
<sequence>MYISNSTACRSGAPMKILFLCTDAFGGRGGIAKFNRDLCRALSSEPLAATVTALPRVPPVERVENVPDRVNYRTDAAGPKLTYVRHVVRSTLDVSRAPFDGIICGHINLLPVAAIAALIQRAPLLLILHGIDAWDPHPSALVRWSLRLVNNFVAVSQYTKERFLSWAPLRSEQGHVVPNCIDRSPYGPGPKRTDLLARYGLHDRTILLTLGRLSADEQYKGHDEVLDLLPELSLEVPDIAYLICGDGDDRPRLQAKAECLGIADRVVFAGYVPEEDKPEYLRLADAFVMPGRGEGFGIVYLEALACGIPVVASAADASQEAVLHGRMGQVVDPDNPDSVKAGILAALKEPYEVPRALDYFSVERFWERWHQVVHTCFTSERRSAIKSTARIE</sequence>
<dbReference type="GO" id="GO:1901135">
    <property type="term" value="P:carbohydrate derivative metabolic process"/>
    <property type="evidence" value="ECO:0007669"/>
    <property type="project" value="UniProtKB-ARBA"/>
</dbReference>
<dbReference type="PANTHER" id="PTHR12526">
    <property type="entry name" value="GLYCOSYLTRANSFERASE"/>
    <property type="match status" value="1"/>
</dbReference>
<evidence type="ECO:0000259" key="2">
    <source>
        <dbReference type="Pfam" id="PF13439"/>
    </source>
</evidence>